<dbReference type="InterPro" id="IPR036873">
    <property type="entry name" value="Rhodanese-like_dom_sf"/>
</dbReference>
<reference evidence="2" key="1">
    <citation type="journal article" date="2020" name="Nature">
        <title>Giant virus diversity and host interactions through global metagenomics.</title>
        <authorList>
            <person name="Schulz F."/>
            <person name="Roux S."/>
            <person name="Paez-Espino D."/>
            <person name="Jungbluth S."/>
            <person name="Walsh D.A."/>
            <person name="Denef V.J."/>
            <person name="McMahon K.D."/>
            <person name="Konstantinidis K.T."/>
            <person name="Eloe-Fadrosh E.A."/>
            <person name="Kyrpides N.C."/>
            <person name="Woyke T."/>
        </authorList>
    </citation>
    <scope>NUCLEOTIDE SEQUENCE</scope>
    <source>
        <strain evidence="2">GVMAG-M-3300023184-191</strain>
    </source>
</reference>
<dbReference type="PROSITE" id="PS50206">
    <property type="entry name" value="RHODANESE_3"/>
    <property type="match status" value="1"/>
</dbReference>
<proteinExistence type="predicted"/>
<dbReference type="InterPro" id="IPR001763">
    <property type="entry name" value="Rhodanese-like_dom"/>
</dbReference>
<organism evidence="2">
    <name type="scientific">viral metagenome</name>
    <dbReference type="NCBI Taxonomy" id="1070528"/>
    <lineage>
        <taxon>unclassified sequences</taxon>
        <taxon>metagenomes</taxon>
        <taxon>organismal metagenomes</taxon>
    </lineage>
</organism>
<evidence type="ECO:0000313" key="2">
    <source>
        <dbReference type="EMBL" id="QHT87950.1"/>
    </source>
</evidence>
<accession>A0A6C0I5T6</accession>
<protein>
    <recommendedName>
        <fullName evidence="1">Rhodanese domain-containing protein</fullName>
    </recommendedName>
</protein>
<sequence length="158" mass="17596">MGAGASSSISKVNYEDMQCMCRTATPLQEHKYSNYYAPTHPWLLINTLPPGMQGCLIPGTLPIDEEEVAINALIAASEGKTREIIVYGKNANDDTLHKKYQQLMGLGFRNVRVYPGGMFEWLLLQDIYGAASFPTTSKELDLLKYKPPSGRQKLILNI</sequence>
<dbReference type="AlphaFoldDB" id="A0A6C0I5T6"/>
<dbReference type="Pfam" id="PF00581">
    <property type="entry name" value="Rhodanese"/>
    <property type="match status" value="1"/>
</dbReference>
<dbReference type="Gene3D" id="3.40.250.10">
    <property type="entry name" value="Rhodanese-like domain"/>
    <property type="match status" value="1"/>
</dbReference>
<feature type="domain" description="Rhodanese" evidence="1">
    <location>
        <begin position="100"/>
        <end position="126"/>
    </location>
</feature>
<name>A0A6C0I5T6_9ZZZZ</name>
<dbReference type="SUPFAM" id="SSF52821">
    <property type="entry name" value="Rhodanese/Cell cycle control phosphatase"/>
    <property type="match status" value="1"/>
</dbReference>
<evidence type="ECO:0000259" key="1">
    <source>
        <dbReference type="PROSITE" id="PS50206"/>
    </source>
</evidence>
<dbReference type="EMBL" id="MN740105">
    <property type="protein sequence ID" value="QHT87950.1"/>
    <property type="molecule type" value="Genomic_DNA"/>
</dbReference>
<dbReference type="CDD" id="cd00158">
    <property type="entry name" value="RHOD"/>
    <property type="match status" value="1"/>
</dbReference>